<protein>
    <recommendedName>
        <fullName evidence="3">Mannose-6-phosphate isomerase</fullName>
        <ecNumber evidence="3">5.3.1.8</ecNumber>
    </recommendedName>
</protein>
<keyword evidence="1 3" id="KW-0479">Metal-binding</keyword>
<dbReference type="InterPro" id="IPR051804">
    <property type="entry name" value="Carb_Metab_Reg_Kinase/Isom"/>
</dbReference>
<dbReference type="Gene3D" id="2.60.120.10">
    <property type="entry name" value="Jelly Rolls"/>
    <property type="match status" value="1"/>
</dbReference>
<dbReference type="InterPro" id="IPR046457">
    <property type="entry name" value="PMI_typeI_cat"/>
</dbReference>
<feature type="domain" description="Phosphomannose isomerase type I catalytic" evidence="6">
    <location>
        <begin position="15"/>
        <end position="105"/>
    </location>
</feature>
<dbReference type="Proteomes" id="UP000184016">
    <property type="component" value="Unassembled WGS sequence"/>
</dbReference>
<dbReference type="GO" id="GO:0008270">
    <property type="term" value="F:zinc ion binding"/>
    <property type="evidence" value="ECO:0007669"/>
    <property type="project" value="UniProtKB-UniRule"/>
</dbReference>
<evidence type="ECO:0000313" key="8">
    <source>
        <dbReference type="Proteomes" id="UP000184016"/>
    </source>
</evidence>
<dbReference type="Pfam" id="PF20511">
    <property type="entry name" value="PMI_typeI_cat"/>
    <property type="match status" value="1"/>
</dbReference>
<dbReference type="RefSeq" id="WP_072874276.1">
    <property type="nucleotide sequence ID" value="NZ_FRAF01000014.1"/>
</dbReference>
<evidence type="ECO:0000256" key="4">
    <source>
        <dbReference type="PIRSR" id="PIRSR036894-1"/>
    </source>
</evidence>
<evidence type="ECO:0000259" key="6">
    <source>
        <dbReference type="Pfam" id="PF20511"/>
    </source>
</evidence>
<sequence length="322" mass="37013">MKPYPVQFRPIPVERLWGGHTMKKHFSVEHLSHPIGEYWLLSAHPNALSVVENGPLAGKTLQELTEKYPDAYLGHSPQPRFPILIKLIEARQDLSVQVHPDDNYALQYEKDYGKSEAWYILNSPASQQMIYGHRFQNREEYIQAVKSKRVREYLIYQSICEGDLVYVPAGTLHALLADTVLLEVQQTSDVTYRVYDWDRTDTSGKPRQLHVDKAADVLSYNTQLSHQALKPYRQERNHVEVLIDCPFFHIDRVQLKANTVHTIAPIQSPITIIMVSGTAFMEWDTLPAHAVKHFAAWMIPVGSETRLTAQDDVVFLQVTYHD</sequence>
<dbReference type="InterPro" id="IPR014628">
    <property type="entry name" value="Man6P_isomerase_Firm_short"/>
</dbReference>
<keyword evidence="3 7" id="KW-0413">Isomerase</keyword>
<name>A0A1M6SJP0_9BACL</name>
<dbReference type="GO" id="GO:0005975">
    <property type="term" value="P:carbohydrate metabolic process"/>
    <property type="evidence" value="ECO:0007669"/>
    <property type="project" value="UniProtKB-UniRule"/>
</dbReference>
<evidence type="ECO:0000256" key="3">
    <source>
        <dbReference type="PIRNR" id="PIRNR036894"/>
    </source>
</evidence>
<reference evidence="8" key="1">
    <citation type="submission" date="2016-11" db="EMBL/GenBank/DDBJ databases">
        <authorList>
            <person name="Varghese N."/>
            <person name="Submissions S."/>
        </authorList>
    </citation>
    <scope>NUCLEOTIDE SEQUENCE [LARGE SCALE GENOMIC DNA]</scope>
    <source>
        <strain evidence="8">USBA-503</strain>
    </source>
</reference>
<keyword evidence="8" id="KW-1185">Reference proteome</keyword>
<dbReference type="InterPro" id="IPR011051">
    <property type="entry name" value="RmlC_Cupin_sf"/>
</dbReference>
<evidence type="ECO:0000256" key="5">
    <source>
        <dbReference type="PIRSR" id="PIRSR036894-2"/>
    </source>
</evidence>
<dbReference type="SUPFAM" id="SSF51182">
    <property type="entry name" value="RmlC-like cupins"/>
    <property type="match status" value="1"/>
</dbReference>
<dbReference type="PANTHER" id="PTHR42742">
    <property type="entry name" value="TRANSCRIPTIONAL REPRESSOR MPRA"/>
    <property type="match status" value="1"/>
</dbReference>
<proteinExistence type="inferred from homology"/>
<evidence type="ECO:0000256" key="2">
    <source>
        <dbReference type="ARBA" id="ARBA00022833"/>
    </source>
</evidence>
<evidence type="ECO:0000313" key="7">
    <source>
        <dbReference type="EMBL" id="SHK44870.1"/>
    </source>
</evidence>
<evidence type="ECO:0000256" key="1">
    <source>
        <dbReference type="ARBA" id="ARBA00022723"/>
    </source>
</evidence>
<organism evidence="7 8">
    <name type="scientific">Alicyclobacillus tolerans</name>
    <dbReference type="NCBI Taxonomy" id="90970"/>
    <lineage>
        <taxon>Bacteria</taxon>
        <taxon>Bacillati</taxon>
        <taxon>Bacillota</taxon>
        <taxon>Bacilli</taxon>
        <taxon>Bacillales</taxon>
        <taxon>Alicyclobacillaceae</taxon>
        <taxon>Alicyclobacillus</taxon>
    </lineage>
</organism>
<dbReference type="PIRSF" id="PIRSF036894">
    <property type="entry name" value="PMI_Firm_short"/>
    <property type="match status" value="1"/>
</dbReference>
<dbReference type="EC" id="5.3.1.8" evidence="3"/>
<accession>A0A1M6SJP0</accession>
<dbReference type="CDD" id="cd07010">
    <property type="entry name" value="cupin_PMI_type_I_N_bac"/>
    <property type="match status" value="1"/>
</dbReference>
<feature type="binding site" evidence="4">
    <location>
        <position position="99"/>
    </location>
    <ligand>
        <name>Zn(2+)</name>
        <dbReference type="ChEBI" id="CHEBI:29105"/>
    </ligand>
</feature>
<dbReference type="STRING" id="1830138.SAMN05443507_1143"/>
<comment type="cofactor">
    <cofactor evidence="4">
        <name>Zn(2+)</name>
        <dbReference type="ChEBI" id="CHEBI:29105"/>
    </cofactor>
    <text evidence="4">Binds 1 zinc ion per subunit.</text>
</comment>
<feature type="binding site" evidence="4">
    <location>
        <position position="116"/>
    </location>
    <ligand>
        <name>Zn(2+)</name>
        <dbReference type="ChEBI" id="CHEBI:29105"/>
    </ligand>
</feature>
<dbReference type="PANTHER" id="PTHR42742:SF3">
    <property type="entry name" value="FRUCTOKINASE"/>
    <property type="match status" value="1"/>
</dbReference>
<comment type="catalytic activity">
    <reaction evidence="3">
        <text>D-mannose 6-phosphate = D-fructose 6-phosphate</text>
        <dbReference type="Rhea" id="RHEA:12356"/>
        <dbReference type="ChEBI" id="CHEBI:58735"/>
        <dbReference type="ChEBI" id="CHEBI:61527"/>
        <dbReference type="EC" id="5.3.1.8"/>
    </reaction>
</comment>
<keyword evidence="2 3" id="KW-0862">Zinc</keyword>
<feature type="binding site" evidence="4">
    <location>
        <position position="173"/>
    </location>
    <ligand>
        <name>Zn(2+)</name>
        <dbReference type="ChEBI" id="CHEBI:29105"/>
    </ligand>
</feature>
<dbReference type="InterPro" id="IPR014710">
    <property type="entry name" value="RmlC-like_jellyroll"/>
</dbReference>
<feature type="active site" evidence="5">
    <location>
        <position position="193"/>
    </location>
</feature>
<dbReference type="OrthoDB" id="9808275at2"/>
<gene>
    <name evidence="7" type="ORF">SAMN05443507_1143</name>
</gene>
<dbReference type="GO" id="GO:0004476">
    <property type="term" value="F:mannose-6-phosphate isomerase activity"/>
    <property type="evidence" value="ECO:0007669"/>
    <property type="project" value="UniProtKB-UniRule"/>
</dbReference>
<comment type="similarity">
    <text evidence="3">Belongs to the mannose-6-phosphate isomerase type 1 family.</text>
</comment>
<dbReference type="EMBL" id="FRAF01000014">
    <property type="protein sequence ID" value="SHK44870.1"/>
    <property type="molecule type" value="Genomic_DNA"/>
</dbReference>
<dbReference type="AlphaFoldDB" id="A0A1M6SJP0"/>